<proteinExistence type="predicted"/>
<comment type="caution">
    <text evidence="9">The sequence shown here is derived from an EMBL/GenBank/DDBJ whole genome shotgun (WGS) entry which is preliminary data.</text>
</comment>
<evidence type="ECO:0000256" key="2">
    <source>
        <dbReference type="ARBA" id="ARBA00022525"/>
    </source>
</evidence>
<evidence type="ECO:0000259" key="8">
    <source>
        <dbReference type="PROSITE" id="PS50847"/>
    </source>
</evidence>
<evidence type="ECO:0000256" key="1">
    <source>
        <dbReference type="ARBA" id="ARBA00022512"/>
    </source>
</evidence>
<dbReference type="PROSITE" id="PS50847">
    <property type="entry name" value="GRAM_POS_ANCHORING"/>
    <property type="match status" value="1"/>
</dbReference>
<dbReference type="eggNOG" id="ENOG50336UP">
    <property type="taxonomic scope" value="Bacteria"/>
</dbReference>
<dbReference type="HOGENOM" id="CLU_547067_0_0_11"/>
<dbReference type="STRING" id="585531.HMPREF0063_11730"/>
<feature type="compositionally biased region" description="Polar residues" evidence="5">
    <location>
        <begin position="395"/>
        <end position="431"/>
    </location>
</feature>
<keyword evidence="1" id="KW-0134">Cell wall</keyword>
<evidence type="ECO:0000313" key="9">
    <source>
        <dbReference type="EMBL" id="EFQ82521.1"/>
    </source>
</evidence>
<dbReference type="AlphaFoldDB" id="E2SDE4"/>
<keyword evidence="6" id="KW-1133">Transmembrane helix</keyword>
<evidence type="ECO:0000256" key="3">
    <source>
        <dbReference type="ARBA" id="ARBA00022729"/>
    </source>
</evidence>
<feature type="signal peptide" evidence="7">
    <location>
        <begin position="1"/>
        <end position="39"/>
    </location>
</feature>
<keyword evidence="10" id="KW-1185">Reference proteome</keyword>
<feature type="domain" description="Gram-positive cocci surface proteins LPxTG" evidence="8">
    <location>
        <begin position="461"/>
        <end position="498"/>
    </location>
</feature>
<feature type="transmembrane region" description="Helical" evidence="6">
    <location>
        <begin position="471"/>
        <end position="491"/>
    </location>
</feature>
<keyword evidence="4" id="KW-0572">Peptidoglycan-anchor</keyword>
<evidence type="ECO:0000256" key="5">
    <source>
        <dbReference type="SAM" id="MobiDB-lite"/>
    </source>
</evidence>
<feature type="region of interest" description="Disordered" evidence="5">
    <location>
        <begin position="393"/>
        <end position="462"/>
    </location>
</feature>
<keyword evidence="6" id="KW-0812">Transmembrane</keyword>
<name>E2SDE4_9ACTN</name>
<dbReference type="InterPro" id="IPR019931">
    <property type="entry name" value="LPXTG_anchor"/>
</dbReference>
<gene>
    <name evidence="9" type="ORF">HMPREF0063_11730</name>
</gene>
<feature type="chain" id="PRO_5039330215" evidence="7">
    <location>
        <begin position="40"/>
        <end position="498"/>
    </location>
</feature>
<keyword evidence="3 7" id="KW-0732">Signal</keyword>
<dbReference type="EMBL" id="ACLF03000006">
    <property type="protein sequence ID" value="EFQ82521.1"/>
    <property type="molecule type" value="Genomic_DNA"/>
</dbReference>
<evidence type="ECO:0000256" key="7">
    <source>
        <dbReference type="SAM" id="SignalP"/>
    </source>
</evidence>
<dbReference type="Proteomes" id="UP000003111">
    <property type="component" value="Unassembled WGS sequence"/>
</dbReference>
<reference evidence="9" key="1">
    <citation type="submission" date="2010-08" db="EMBL/GenBank/DDBJ databases">
        <authorList>
            <person name="Muzny D."/>
            <person name="Qin X."/>
            <person name="Buhay C."/>
            <person name="Dugan-Rocha S."/>
            <person name="Ding Y."/>
            <person name="Chen G."/>
            <person name="Hawes A."/>
            <person name="Holder M."/>
            <person name="Jhangiani S."/>
            <person name="Johnson A."/>
            <person name="Khan Z."/>
            <person name="Li Z."/>
            <person name="Liu W."/>
            <person name="Liu X."/>
            <person name="Perez L."/>
            <person name="Shen H."/>
            <person name="Wang Q."/>
            <person name="Watt J."/>
            <person name="Xi L."/>
            <person name="Xin Y."/>
            <person name="Zhou J."/>
            <person name="Deng J."/>
            <person name="Jiang H."/>
            <person name="Liu Y."/>
            <person name="Qu J."/>
            <person name="Song X.-Z."/>
            <person name="Zhang L."/>
            <person name="Villasana D."/>
            <person name="Johnson A."/>
            <person name="Liu J."/>
            <person name="Liyanage D."/>
            <person name="Lorensuhewa L."/>
            <person name="Robinson T."/>
            <person name="Song A."/>
            <person name="Song B.-B."/>
            <person name="Dinh H."/>
            <person name="Thornton R."/>
            <person name="Coyle M."/>
            <person name="Francisco L."/>
            <person name="Jackson L."/>
            <person name="Javaid M."/>
            <person name="Korchina V."/>
            <person name="Kovar C."/>
            <person name="Mata R."/>
            <person name="Mathew T."/>
            <person name="Ngo R."/>
            <person name="Nguyen L."/>
            <person name="Nguyen N."/>
            <person name="Okwuonu G."/>
            <person name="Ongeri F."/>
            <person name="Pham C."/>
            <person name="Simmons D."/>
            <person name="Wilczek-Boney K."/>
            <person name="Hale W."/>
            <person name="Jakkamsetti A."/>
            <person name="Pham P."/>
            <person name="Ruth R."/>
            <person name="San Lucas F."/>
            <person name="Warren J."/>
            <person name="Zhang J."/>
            <person name="Zhao Z."/>
            <person name="Zhou C."/>
            <person name="Zhu D."/>
            <person name="Lee S."/>
            <person name="Bess C."/>
            <person name="Blankenburg K."/>
            <person name="Forbes L."/>
            <person name="Fu Q."/>
            <person name="Gubbala S."/>
            <person name="Hirani K."/>
            <person name="Jayaseelan J.C."/>
            <person name="Lara F."/>
            <person name="Munidasa M."/>
            <person name="Palculict T."/>
            <person name="Patil S."/>
            <person name="Pu L.-L."/>
            <person name="Saada N."/>
            <person name="Tang L."/>
            <person name="Weissenberger G."/>
            <person name="Zhu Y."/>
            <person name="Hemphill L."/>
            <person name="Shang Y."/>
            <person name="Youmans B."/>
            <person name="Ayvaz T."/>
            <person name="Ross M."/>
            <person name="Santibanez J."/>
            <person name="Aqrawi P."/>
            <person name="Gross S."/>
            <person name="Joshi V."/>
            <person name="Fowler G."/>
            <person name="Nazareth L."/>
            <person name="Reid J."/>
            <person name="Worley K."/>
            <person name="Petrosino J."/>
            <person name="Highlander S."/>
            <person name="Gibbs R."/>
        </authorList>
    </citation>
    <scope>NUCLEOTIDE SEQUENCE [LARGE SCALE GENOMIC DNA]</scope>
    <source>
        <strain evidence="9">DSM 15272</strain>
    </source>
</reference>
<keyword evidence="2" id="KW-0964">Secreted</keyword>
<evidence type="ECO:0000313" key="10">
    <source>
        <dbReference type="Proteomes" id="UP000003111"/>
    </source>
</evidence>
<evidence type="ECO:0000256" key="4">
    <source>
        <dbReference type="ARBA" id="ARBA00023088"/>
    </source>
</evidence>
<keyword evidence="6" id="KW-0472">Membrane</keyword>
<organism evidence="9 10">
    <name type="scientific">Aeromicrobium marinum DSM 15272</name>
    <dbReference type="NCBI Taxonomy" id="585531"/>
    <lineage>
        <taxon>Bacteria</taxon>
        <taxon>Bacillati</taxon>
        <taxon>Actinomycetota</taxon>
        <taxon>Actinomycetes</taxon>
        <taxon>Propionibacteriales</taxon>
        <taxon>Nocardioidaceae</taxon>
        <taxon>Aeromicrobium</taxon>
    </lineage>
</organism>
<sequence>MVMRGNRQAPRRRTTAGGVVLAMTATAGWAIGGAPAASAADIDEAFSGTARNYGVFAAVGLLNNSINARANIAEGVVVVNSKGLSAYDGTGVGQFAVPSTVANDPTARAYGRAAPVGVGAVGLNLQLVKAESVSTTVVDGVLDVQDFGTLNIPVLGNLSVLTGSADTNWNDTVLTAGGRLGYAESNTGALTLLDPTLGIPLPVGIFPLGEADLGQNTSEVSLVPDSAACSTGLAVQSQVSWDFADIALFNGLVNVSWGGDAGNPNDSALLTATANGMPAGADLVVSELPDMTIRIGDASVELQPGLAIELDQVFNGSPVGNALSGLIDGEITYTGTTNVVEAANGTVAGGSLNGLQADLTLAPIPIVAPAGLGAAELGFERADAQVQAPLGGINCSDSGTDQTGVDQTGVDQTGVDQTGVDQTGVDQTGTDQSGSAQNGATQAGANQFGASGSGSSGGSHLPATGGSPVSLLMWGLGLLALGLATLGSSVIRTSRTRG</sequence>
<evidence type="ECO:0000256" key="6">
    <source>
        <dbReference type="SAM" id="Phobius"/>
    </source>
</evidence>
<protein>
    <submittedName>
        <fullName evidence="9">LPXTG-motif cell wall anchor domain protein</fullName>
    </submittedName>
</protein>
<feature type="compositionally biased region" description="Low complexity" evidence="5">
    <location>
        <begin position="432"/>
        <end position="450"/>
    </location>
</feature>
<accession>E2SDE4</accession>